<dbReference type="InterPro" id="IPR010982">
    <property type="entry name" value="Lambda_DNA-bd_dom_sf"/>
</dbReference>
<dbReference type="PANTHER" id="PTHR30146">
    <property type="entry name" value="LACI-RELATED TRANSCRIPTIONAL REPRESSOR"/>
    <property type="match status" value="1"/>
</dbReference>
<sequence length="342" mass="38422">MENKKKINILDVASHAGVSKTTVSRVMNNNGYVAQRTREKVNRAISELNYAPSAFAQNIRTGKSKTIAMMIPDTSNTFYMEIFKAVEDIALKNGYMVILCNTRRSFETEVKYADKLMKRNIDGLLYFTQQRTPKNEAFFRELSKKVPLVFMDYAFADVEDICCVAMECKSCSMDAVKLLYDKGKRNIAYINLPDANNVTLNRCEGYKQGLRNLGLSCRPGLVILPKESKTRTMVEIGYGAAKKLITENSDVDAVMTASDQLAIGVIKYLKAAKIRIPDDVSVLGFDDTVMCEIVNPPLTTIRQPIRKMGNEAAKLLIKMITEEQISQIKIIYNGSVIERQST</sequence>
<dbReference type="InterPro" id="IPR028082">
    <property type="entry name" value="Peripla_BP_I"/>
</dbReference>
<evidence type="ECO:0000313" key="6">
    <source>
        <dbReference type="Proteomes" id="UP000034076"/>
    </source>
</evidence>
<dbReference type="GO" id="GO:0003700">
    <property type="term" value="F:DNA-binding transcription factor activity"/>
    <property type="evidence" value="ECO:0007669"/>
    <property type="project" value="TreeGrafter"/>
</dbReference>
<dbReference type="AlphaFoldDB" id="A0A0M2NIC9"/>
<dbReference type="STRING" id="270498.CHK_1836"/>
<keyword evidence="6" id="KW-1185">Reference proteome</keyword>
<feature type="domain" description="HTH lacI-type" evidence="4">
    <location>
        <begin position="7"/>
        <end position="61"/>
    </location>
</feature>
<keyword evidence="3" id="KW-0804">Transcription</keyword>
<comment type="caution">
    <text evidence="5">The sequence shown here is derived from an EMBL/GenBank/DDBJ whole genome shotgun (WGS) entry which is preliminary data.</text>
</comment>
<keyword evidence="1" id="KW-0805">Transcription regulation</keyword>
<dbReference type="SMART" id="SM00354">
    <property type="entry name" value="HTH_LACI"/>
    <property type="match status" value="1"/>
</dbReference>
<dbReference type="PROSITE" id="PS50932">
    <property type="entry name" value="HTH_LACI_2"/>
    <property type="match status" value="1"/>
</dbReference>
<dbReference type="CDD" id="cd01392">
    <property type="entry name" value="HTH_LacI"/>
    <property type="match status" value="1"/>
</dbReference>
<accession>A0A0M2NIC9</accession>
<dbReference type="InterPro" id="IPR046335">
    <property type="entry name" value="LacI/GalR-like_sensor"/>
</dbReference>
<keyword evidence="2" id="KW-0238">DNA-binding</keyword>
<dbReference type="EMBL" id="LAYJ01000102">
    <property type="protein sequence ID" value="KKI50721.1"/>
    <property type="molecule type" value="Genomic_DNA"/>
</dbReference>
<dbReference type="SUPFAM" id="SSF47413">
    <property type="entry name" value="lambda repressor-like DNA-binding domains"/>
    <property type="match status" value="1"/>
</dbReference>
<dbReference type="Gene3D" id="3.40.50.2300">
    <property type="match status" value="2"/>
</dbReference>
<evidence type="ECO:0000256" key="1">
    <source>
        <dbReference type="ARBA" id="ARBA00023015"/>
    </source>
</evidence>
<evidence type="ECO:0000256" key="3">
    <source>
        <dbReference type="ARBA" id="ARBA00023163"/>
    </source>
</evidence>
<dbReference type="Pfam" id="PF00356">
    <property type="entry name" value="LacI"/>
    <property type="match status" value="1"/>
</dbReference>
<evidence type="ECO:0000313" key="5">
    <source>
        <dbReference type="EMBL" id="KKI50721.1"/>
    </source>
</evidence>
<dbReference type="SUPFAM" id="SSF53822">
    <property type="entry name" value="Periplasmic binding protein-like I"/>
    <property type="match status" value="1"/>
</dbReference>
<dbReference type="OrthoDB" id="369222at2"/>
<name>A0A0M2NIC9_9FIRM</name>
<evidence type="ECO:0000256" key="2">
    <source>
        <dbReference type="ARBA" id="ARBA00023125"/>
    </source>
</evidence>
<reference evidence="5 6" key="1">
    <citation type="submission" date="2015-04" db="EMBL/GenBank/DDBJ databases">
        <title>Draft genome sequence of bacteremic isolate Catabacter hongkongensis type strain HKU16T.</title>
        <authorList>
            <person name="Lau S.K."/>
            <person name="Teng J.L."/>
            <person name="Huang Y."/>
            <person name="Curreem S.O."/>
            <person name="Tsui S.K."/>
            <person name="Woo P.C."/>
        </authorList>
    </citation>
    <scope>NUCLEOTIDE SEQUENCE [LARGE SCALE GENOMIC DNA]</scope>
    <source>
        <strain evidence="5 6">HKU16</strain>
    </source>
</reference>
<dbReference type="GO" id="GO:0000976">
    <property type="term" value="F:transcription cis-regulatory region binding"/>
    <property type="evidence" value="ECO:0007669"/>
    <property type="project" value="TreeGrafter"/>
</dbReference>
<gene>
    <name evidence="5" type="ORF">CHK_1836</name>
</gene>
<dbReference type="PROSITE" id="PS00356">
    <property type="entry name" value="HTH_LACI_1"/>
    <property type="match status" value="1"/>
</dbReference>
<dbReference type="CDD" id="cd06267">
    <property type="entry name" value="PBP1_LacI_sugar_binding-like"/>
    <property type="match status" value="1"/>
</dbReference>
<dbReference type="PANTHER" id="PTHR30146:SF109">
    <property type="entry name" value="HTH-TYPE TRANSCRIPTIONAL REGULATOR GALS"/>
    <property type="match status" value="1"/>
</dbReference>
<organism evidence="5 6">
    <name type="scientific">Christensenella hongkongensis</name>
    <dbReference type="NCBI Taxonomy" id="270498"/>
    <lineage>
        <taxon>Bacteria</taxon>
        <taxon>Bacillati</taxon>
        <taxon>Bacillota</taxon>
        <taxon>Clostridia</taxon>
        <taxon>Christensenellales</taxon>
        <taxon>Christensenellaceae</taxon>
        <taxon>Christensenella</taxon>
    </lineage>
</organism>
<dbReference type="InterPro" id="IPR000843">
    <property type="entry name" value="HTH_LacI"/>
</dbReference>
<dbReference type="Pfam" id="PF13377">
    <property type="entry name" value="Peripla_BP_3"/>
    <property type="match status" value="1"/>
</dbReference>
<dbReference type="Gene3D" id="1.10.260.40">
    <property type="entry name" value="lambda repressor-like DNA-binding domains"/>
    <property type="match status" value="1"/>
</dbReference>
<dbReference type="Proteomes" id="UP000034076">
    <property type="component" value="Unassembled WGS sequence"/>
</dbReference>
<evidence type="ECO:0000259" key="4">
    <source>
        <dbReference type="PROSITE" id="PS50932"/>
    </source>
</evidence>
<proteinExistence type="predicted"/>
<dbReference type="RefSeq" id="WP_160295624.1">
    <property type="nucleotide sequence ID" value="NZ_CAUERS010000041.1"/>
</dbReference>
<protein>
    <submittedName>
        <fullName evidence="5">Sucrose operon repressor ScrR, LacI family</fullName>
    </submittedName>
</protein>